<sequence>MLMERLTNWLLPAFAIIIMLAAQYFVSYNKGGYWRLIVPAIFIIVLFSLFFVNIIDIASLIIYLIIGGLLLLEQGYKGQKKSKENN</sequence>
<keyword evidence="1" id="KW-1133">Transmembrane helix</keyword>
<reference evidence="3" key="4">
    <citation type="submission" date="2022-03" db="EMBL/GenBank/DDBJ databases">
        <title>Complete Genome Sequence of Staphylococcus edaphicus strain CCM 8731.</title>
        <authorList>
            <person name="Rimmer C.O."/>
            <person name="Thomas J.C."/>
        </authorList>
    </citation>
    <scope>NUCLEOTIDE SEQUENCE</scope>
    <source>
        <strain evidence="3">CCM 8731</strain>
    </source>
</reference>
<accession>A0A2C6VII3</accession>
<evidence type="ECO:0000313" key="4">
    <source>
        <dbReference type="Proteomes" id="UP000223828"/>
    </source>
</evidence>
<evidence type="ECO:0000313" key="3">
    <source>
        <dbReference type="EMBL" id="UQW81533.1"/>
    </source>
</evidence>
<feature type="transmembrane region" description="Helical" evidence="1">
    <location>
        <begin position="6"/>
        <end position="26"/>
    </location>
</feature>
<evidence type="ECO:0000313" key="5">
    <source>
        <dbReference type="Proteomes" id="UP001056588"/>
    </source>
</evidence>
<gene>
    <name evidence="2" type="ORF">BTJ66_04580</name>
    <name evidence="3" type="ORF">MNY58_13445</name>
</gene>
<keyword evidence="5" id="KW-1185">Reference proteome</keyword>
<keyword evidence="1" id="KW-0812">Transmembrane</keyword>
<evidence type="ECO:0008006" key="6">
    <source>
        <dbReference type="Google" id="ProtNLM"/>
    </source>
</evidence>
<evidence type="ECO:0000313" key="2">
    <source>
        <dbReference type="EMBL" id="PHK50041.1"/>
    </source>
</evidence>
<reference evidence="2" key="3">
    <citation type="submission" date="2017-10" db="EMBL/GenBank/DDBJ databases">
        <authorList>
            <person name="Vrbovska V."/>
            <person name="Kovarovic V."/>
            <person name="Indrakova A."/>
        </authorList>
    </citation>
    <scope>NUCLEOTIDE SEQUENCE</scope>
    <source>
        <strain evidence="2">CCM 8730</strain>
    </source>
</reference>
<proteinExistence type="predicted"/>
<organism evidence="2 4">
    <name type="scientific">Staphylococcus edaphicus</name>
    <dbReference type="NCBI Taxonomy" id="1955013"/>
    <lineage>
        <taxon>Bacteria</taxon>
        <taxon>Bacillati</taxon>
        <taxon>Bacillota</taxon>
        <taxon>Bacilli</taxon>
        <taxon>Bacillales</taxon>
        <taxon>Staphylococcaceae</taxon>
        <taxon>Staphylococcus</taxon>
    </lineage>
</organism>
<evidence type="ECO:0000256" key="1">
    <source>
        <dbReference type="SAM" id="Phobius"/>
    </source>
</evidence>
<protein>
    <recommendedName>
        <fullName evidence="6">DUF2198 domain-containing protein</fullName>
    </recommendedName>
</protein>
<dbReference type="EMBL" id="CP093217">
    <property type="protein sequence ID" value="UQW81533.1"/>
    <property type="molecule type" value="Genomic_DNA"/>
</dbReference>
<dbReference type="RefSeq" id="WP_099089800.1">
    <property type="nucleotide sequence ID" value="NZ_CP093217.1"/>
</dbReference>
<name>A0A2C6VII3_9STAP</name>
<feature type="transmembrane region" description="Helical" evidence="1">
    <location>
        <begin position="57"/>
        <end position="76"/>
    </location>
</feature>
<reference evidence="4" key="2">
    <citation type="submission" date="2017-10" db="EMBL/GenBank/DDBJ databases">
        <title>Staphylococcus edaphicus sp. nov., isolated in Antarctica, harbouring mecC gene and genomic islands essential in adaptation to extreme environment.</title>
        <authorList>
            <person name="Pantucek R."/>
            <person name="Sedlacek I."/>
            <person name="Indrakova A."/>
            <person name="Vrbovska V."/>
            <person name="Maslanova I."/>
            <person name="Kovarovic V."/>
            <person name="Svec P."/>
            <person name="Kralova S."/>
            <person name="Kristofova L."/>
            <person name="Keklakova J."/>
            <person name="Petras P."/>
            <person name="Doskar J."/>
        </authorList>
    </citation>
    <scope>NUCLEOTIDE SEQUENCE [LARGE SCALE GENOMIC DNA]</scope>
    <source>
        <strain evidence="4">CCM 5085</strain>
    </source>
</reference>
<dbReference type="AlphaFoldDB" id="A0A2C6VII3"/>
<dbReference type="EMBL" id="MRZN01000005">
    <property type="protein sequence ID" value="PHK50041.1"/>
    <property type="molecule type" value="Genomic_DNA"/>
</dbReference>
<dbReference type="Proteomes" id="UP000223828">
    <property type="component" value="Unassembled WGS sequence"/>
</dbReference>
<keyword evidence="1" id="KW-0472">Membrane</keyword>
<dbReference type="Proteomes" id="UP001056588">
    <property type="component" value="Chromosome"/>
</dbReference>
<reference evidence="2" key="1">
    <citation type="journal article" date="2017" name="Appl. Environ. Microbiol.">
        <title>Staphylococcus edaphicus sp. nov., isolated in Antarctica, harbours mecC gene and genomic islands with suspected role in adaptation to extreme environment.</title>
        <authorList>
            <person name="Pantucek R."/>
            <person name="Sedlacek I."/>
            <person name="Indrakova A."/>
            <person name="Vrbovska V."/>
            <person name="Maslanova I."/>
            <person name="Kovarovic V."/>
            <person name="Svec P."/>
            <person name="Kralova S."/>
            <person name="Kristofova L."/>
            <person name="Keklakova J."/>
            <person name="Petras P."/>
            <person name="Doskar J."/>
        </authorList>
    </citation>
    <scope>NUCLEOTIDE SEQUENCE</scope>
    <source>
        <strain evidence="2">CCM 8730</strain>
    </source>
</reference>